<dbReference type="PANTHER" id="PTHR10668:SF105">
    <property type="entry name" value="DEHYDROGENASE-RELATED"/>
    <property type="match status" value="1"/>
</dbReference>
<dbReference type="InterPro" id="IPR036188">
    <property type="entry name" value="FAD/NAD-bd_sf"/>
</dbReference>
<dbReference type="Gene3D" id="3.50.50.60">
    <property type="entry name" value="FAD/NAD(P)-binding domain"/>
    <property type="match status" value="1"/>
</dbReference>
<organism evidence="1 2">
    <name type="scientific">Dietzia aurantiaca</name>
    <dbReference type="NCBI Taxonomy" id="983873"/>
    <lineage>
        <taxon>Bacteria</taxon>
        <taxon>Bacillati</taxon>
        <taxon>Actinomycetota</taxon>
        <taxon>Actinomycetes</taxon>
        <taxon>Mycobacteriales</taxon>
        <taxon>Dietziaceae</taxon>
        <taxon>Dietzia</taxon>
    </lineage>
</organism>
<dbReference type="PANTHER" id="PTHR10668">
    <property type="entry name" value="PHYTOENE DEHYDROGENASE"/>
    <property type="match status" value="1"/>
</dbReference>
<dbReference type="EMBL" id="JBHSHP010000022">
    <property type="protein sequence ID" value="MFC4755132.1"/>
    <property type="molecule type" value="Genomic_DNA"/>
</dbReference>
<reference evidence="2" key="1">
    <citation type="journal article" date="2019" name="Int. J. Syst. Evol. Microbiol.">
        <title>The Global Catalogue of Microorganisms (GCM) 10K type strain sequencing project: providing services to taxonomists for standard genome sequencing and annotation.</title>
        <authorList>
            <consortium name="The Broad Institute Genomics Platform"/>
            <consortium name="The Broad Institute Genome Sequencing Center for Infectious Disease"/>
            <person name="Wu L."/>
            <person name="Ma J."/>
        </authorList>
    </citation>
    <scope>NUCLEOTIDE SEQUENCE [LARGE SCALE GENOMIC DNA]</scope>
    <source>
        <strain evidence="2">JCM 11882</strain>
    </source>
</reference>
<accession>A0ABV9PPS7</accession>
<evidence type="ECO:0000313" key="1">
    <source>
        <dbReference type="EMBL" id="MFC4755132.1"/>
    </source>
</evidence>
<sequence>MSATGRIRADVAVVGSGPNGLAAALLCARSGRRVVVLEEQESIGGGCRTIPLPDLLSGADKERALSSGHWDGLVVDPCSAVHPMAGASPFFLEFDLAAHGVDMVTPPVQLAHALPGRDAIVVPTDPAPDALADGFGSVREAAAWWSLMGALARRPVEVAAAALSDQRSVPPPAATAALAGAFLRAHPRGALPDSLGTDGRTLMSGIAAHAITPLGSPAATAAGLVLGSLLHAPLGWALPAGGSGALTAALADAVRAAGGEIRTGVRIGGLAELDAPDVVFTTSPRGLGSILLASSPSPATARRARRLNRVPMGGAAAKVDLVLSGPVPWRDARLREAGTIHLGGDTDAIRLAEREVSAGRHADKPMILVSQPWVTDPGRIADDGRRPLWSYAHVPAFSEQDQTEQVLDALEAVAPGVRDVVVATHCTPASRMSEHNANQLGGDIAGGRVDLRGLIARPVPRVDPFATGIPGVWHASGSTPPGPGVHGMAGQHVARRILRA</sequence>
<dbReference type="Pfam" id="PF13450">
    <property type="entry name" value="NAD_binding_8"/>
    <property type="match status" value="1"/>
</dbReference>
<evidence type="ECO:0000313" key="2">
    <source>
        <dbReference type="Proteomes" id="UP001595836"/>
    </source>
</evidence>
<comment type="caution">
    <text evidence="1">The sequence shown here is derived from an EMBL/GenBank/DDBJ whole genome shotgun (WGS) entry which is preliminary data.</text>
</comment>
<gene>
    <name evidence="1" type="ORF">ACFO7U_10100</name>
</gene>
<protein>
    <submittedName>
        <fullName evidence="1">NAD(P)/FAD-dependent oxidoreductase</fullName>
    </submittedName>
</protein>
<dbReference type="Proteomes" id="UP001595836">
    <property type="component" value="Unassembled WGS sequence"/>
</dbReference>
<dbReference type="RefSeq" id="WP_344990703.1">
    <property type="nucleotide sequence ID" value="NZ_BAABCD010000015.1"/>
</dbReference>
<dbReference type="PRINTS" id="PR00469">
    <property type="entry name" value="PNDRDTASEII"/>
</dbReference>
<proteinExistence type="predicted"/>
<dbReference type="SUPFAM" id="SSF51905">
    <property type="entry name" value="FAD/NAD(P)-binding domain"/>
    <property type="match status" value="1"/>
</dbReference>
<keyword evidence="2" id="KW-1185">Reference proteome</keyword>
<name>A0ABV9PPS7_9ACTN</name>